<comment type="caution">
    <text evidence="4">The sequence shown here is derived from an EMBL/GenBank/DDBJ whole genome shotgun (WGS) entry which is preliminary data.</text>
</comment>
<keyword evidence="1" id="KW-0175">Coiled coil</keyword>
<feature type="transmembrane region" description="Helical" evidence="2">
    <location>
        <begin position="476"/>
        <end position="496"/>
    </location>
</feature>
<feature type="coiled-coil region" evidence="1">
    <location>
        <begin position="528"/>
        <end position="585"/>
    </location>
</feature>
<feature type="transmembrane region" description="Helical" evidence="2">
    <location>
        <begin position="502"/>
        <end position="520"/>
    </location>
</feature>
<evidence type="ECO:0000256" key="1">
    <source>
        <dbReference type="SAM" id="Coils"/>
    </source>
</evidence>
<evidence type="ECO:0000313" key="5">
    <source>
        <dbReference type="Proteomes" id="UP000682403"/>
    </source>
</evidence>
<organism evidence="4 5">
    <name type="scientific">Metabacillus flavus</name>
    <dbReference type="NCBI Taxonomy" id="2823519"/>
    <lineage>
        <taxon>Bacteria</taxon>
        <taxon>Bacillati</taxon>
        <taxon>Bacillota</taxon>
        <taxon>Bacilli</taxon>
        <taxon>Bacillales</taxon>
        <taxon>Bacillaceae</taxon>
        <taxon>Metabacillus</taxon>
    </lineage>
</organism>
<dbReference type="PANTHER" id="PTHR41259:SF1">
    <property type="entry name" value="DOUBLE-STRAND BREAK REPAIR RAD50 ATPASE, PUTATIVE-RELATED"/>
    <property type="match status" value="1"/>
</dbReference>
<evidence type="ECO:0000256" key="2">
    <source>
        <dbReference type="SAM" id="Phobius"/>
    </source>
</evidence>
<dbReference type="Gene3D" id="3.40.50.300">
    <property type="entry name" value="P-loop containing nucleotide triphosphate hydrolases"/>
    <property type="match status" value="2"/>
</dbReference>
<dbReference type="InterPro" id="IPR027417">
    <property type="entry name" value="P-loop_NTPase"/>
</dbReference>
<reference evidence="4 5" key="1">
    <citation type="submission" date="2021-04" db="EMBL/GenBank/DDBJ databases">
        <title>Metabacillus sp. strain KIGAM252 whole genome sequence.</title>
        <authorList>
            <person name="Seo M.-J."/>
            <person name="Cho E.-S."/>
            <person name="Hwang C.Y."/>
            <person name="Yoon D.J."/>
        </authorList>
    </citation>
    <scope>NUCLEOTIDE SEQUENCE [LARGE SCALE GENOMIC DNA]</scope>
    <source>
        <strain evidence="4 5">KIGAM252</strain>
    </source>
</reference>
<keyword evidence="2" id="KW-1133">Transmembrane helix</keyword>
<name>A0ABS5LBY5_9BACI</name>
<dbReference type="Proteomes" id="UP000682403">
    <property type="component" value="Unassembled WGS sequence"/>
</dbReference>
<gene>
    <name evidence="4" type="ORF">J9317_05675</name>
</gene>
<proteinExistence type="predicted"/>
<keyword evidence="2" id="KW-0812">Transmembrane</keyword>
<keyword evidence="5" id="KW-1185">Reference proteome</keyword>
<dbReference type="PANTHER" id="PTHR41259">
    <property type="entry name" value="DOUBLE-STRAND BREAK REPAIR RAD50 ATPASE, PUTATIVE-RELATED"/>
    <property type="match status" value="1"/>
</dbReference>
<dbReference type="Pfam" id="PF13514">
    <property type="entry name" value="AAA_27"/>
    <property type="match status" value="1"/>
</dbReference>
<feature type="coiled-coil region" evidence="1">
    <location>
        <begin position="779"/>
        <end position="820"/>
    </location>
</feature>
<protein>
    <submittedName>
        <fullName evidence="4">AAA family ATPase</fullName>
    </submittedName>
</protein>
<keyword evidence="2" id="KW-0472">Membrane</keyword>
<feature type="coiled-coil region" evidence="1">
    <location>
        <begin position="276"/>
        <end position="350"/>
    </location>
</feature>
<sequence length="1003" mass="114867">MKIRELRIYGYGQFTNRHIVLENAPAALFYGQNEAGKSTIMSFIHSILFGLPQKLQTDSKYEPKDGQVFGGAIIAEVSGSGLVKIERVRGRSGGEARIDLPDGKTAGEALLREWTGGMDKAFFQSVFSFDLHGLQQIERLNEEEIGKFLYVTSMVGTDAIYKLEQRLGKEQDRLFKPNGKKPVLNEKLAKVKKTADAVKAAAQAASEYQPLIKQKEDAEKEVLQLEFDLREGRKKHSYLSRAVSYLPLLRDQKVLGEELESLPDTSRFPADGMNRLEKLLTEIEPLKAQTERLREQIQQLKEKSEAFKANGNILEKEAHIVELKEQSGRYQALIDERSALESAIQVLDEELAVLAGQVYENPPSQEEICRIDTTIKMKSAIADLTEEAKTLSMQKKQLDEQFDRAKEALDISENRHASLLEKGMDQDERTALEQELSNLEKADNHQQTGQLKKELENMKLELENQRKRSDNSKKRSSASLMFVLLIAAAGCIWSVIQQQWVLGGLLFTGLAAGVLFFRSLQTDRDPLLEHLRKRKRDLEQELQEQTDPSPIVLQRLEELRGILWKDEQIKQMAELEKLRTEQETRVCDRVIAKYEEWEKERFQLDHKVKPVLKAFYLPETAPASSLAESLAILEKYKEKISEKRRKEEHKQSGLSDTAQYEQKAASSLNLAGASGNGLLIQIDELYSDLIQEREKARKLEDLDLRLNELSGEYEERLLLLNNKNEAYRKLLEMASASDEEAFRSIAIQHGKREEIKKQLTWTSRQLQTSNITQSLAEDWTTLEDELAKVTLHIEELEKQLKSRQEQVSFLQAKLEALEADGSYSDHLHLHELQKEEARRTAREWMIHTLARDFLLRTIDYHRTVRMPKLLEKTVHFFTSITDGRYVNVYLPDHEQTFIAERADGQRFNAGELSQATSEQLYLSLRLALISSLNESLNMPVLIDDGFVHFDAKRTDKMLGILRDISVEQQVLMFTCQTQLANQFLGPVTVLERQGLLGERKETV</sequence>
<evidence type="ECO:0000259" key="3">
    <source>
        <dbReference type="Pfam" id="PF13514"/>
    </source>
</evidence>
<dbReference type="SUPFAM" id="SSF52540">
    <property type="entry name" value="P-loop containing nucleoside triphosphate hydrolases"/>
    <property type="match status" value="2"/>
</dbReference>
<feature type="domain" description="YhaN AAA" evidence="3">
    <location>
        <begin position="1"/>
        <end position="206"/>
    </location>
</feature>
<dbReference type="RefSeq" id="WP_211556912.1">
    <property type="nucleotide sequence ID" value="NZ_JAGVRK010000001.1"/>
</dbReference>
<accession>A0ABS5LBY5</accession>
<evidence type="ECO:0000313" key="4">
    <source>
        <dbReference type="EMBL" id="MBS2968245.1"/>
    </source>
</evidence>
<dbReference type="EMBL" id="JAGVRK010000001">
    <property type="protein sequence ID" value="MBS2968245.1"/>
    <property type="molecule type" value="Genomic_DNA"/>
</dbReference>
<feature type="coiled-coil region" evidence="1">
    <location>
        <begin position="682"/>
        <end position="712"/>
    </location>
</feature>
<feature type="coiled-coil region" evidence="1">
    <location>
        <begin position="381"/>
        <end position="475"/>
    </location>
</feature>
<dbReference type="InterPro" id="IPR038734">
    <property type="entry name" value="YhaN_AAA"/>
</dbReference>